<reference evidence="9 10" key="1">
    <citation type="submission" date="2015-09" db="EMBL/GenBank/DDBJ databases">
        <title>Genome sequence of Oxobacter pfennigii DSM 3222.</title>
        <authorList>
            <person name="Poehlein A."/>
            <person name="Bengelsdorf F.R."/>
            <person name="Schiel-Bengelsdorf B."/>
            <person name="Duerre P."/>
            <person name="Daniel R."/>
        </authorList>
    </citation>
    <scope>NUCLEOTIDE SEQUENCE [LARGE SCALE GENOMIC DNA]</scope>
    <source>
        <strain evidence="9 10">DSM 3222</strain>
    </source>
</reference>
<dbReference type="AlphaFoldDB" id="A0A0P8YBT2"/>
<evidence type="ECO:0000256" key="7">
    <source>
        <dbReference type="ARBA" id="ARBA00023136"/>
    </source>
</evidence>
<keyword evidence="7 8" id="KW-0472">Membrane</keyword>
<comment type="similarity">
    <text evidence="2">Belongs to the amino acid-polyamine-organocation (APC) superfamily. Spore germination protein (SGP) (TC 2.A.3.9) family.</text>
</comment>
<evidence type="ECO:0000256" key="2">
    <source>
        <dbReference type="ARBA" id="ARBA00007998"/>
    </source>
</evidence>
<evidence type="ECO:0000313" key="10">
    <source>
        <dbReference type="Proteomes" id="UP000050326"/>
    </source>
</evidence>
<dbReference type="GO" id="GO:0016020">
    <property type="term" value="C:membrane"/>
    <property type="evidence" value="ECO:0007669"/>
    <property type="project" value="UniProtKB-SubCell"/>
</dbReference>
<feature type="transmembrane region" description="Helical" evidence="8">
    <location>
        <begin position="182"/>
        <end position="205"/>
    </location>
</feature>
<feature type="transmembrane region" description="Helical" evidence="8">
    <location>
        <begin position="141"/>
        <end position="162"/>
    </location>
</feature>
<comment type="caution">
    <text evidence="9">The sequence shown here is derived from an EMBL/GenBank/DDBJ whole genome shotgun (WGS) entry which is preliminary data.</text>
</comment>
<feature type="transmembrane region" description="Helical" evidence="8">
    <location>
        <begin position="12"/>
        <end position="34"/>
    </location>
</feature>
<dbReference type="NCBIfam" id="TIGR00912">
    <property type="entry name" value="2A0309"/>
    <property type="match status" value="1"/>
</dbReference>
<dbReference type="PANTHER" id="PTHR34975:SF2">
    <property type="entry name" value="SPORE GERMINATION PROTEIN A2"/>
    <property type="match status" value="1"/>
</dbReference>
<feature type="transmembrane region" description="Helical" evidence="8">
    <location>
        <begin position="268"/>
        <end position="293"/>
    </location>
</feature>
<evidence type="ECO:0000256" key="5">
    <source>
        <dbReference type="ARBA" id="ARBA00022692"/>
    </source>
</evidence>
<evidence type="ECO:0000313" key="9">
    <source>
        <dbReference type="EMBL" id="KPU44550.1"/>
    </source>
</evidence>
<dbReference type="Proteomes" id="UP000050326">
    <property type="component" value="Unassembled WGS sequence"/>
</dbReference>
<accession>A0A0P8YBT2</accession>
<keyword evidence="6 8" id="KW-1133">Transmembrane helix</keyword>
<protein>
    <submittedName>
        <fullName evidence="9">Spore germination protein YndE</fullName>
    </submittedName>
</protein>
<dbReference type="OrthoDB" id="1675410at2"/>
<dbReference type="EMBL" id="LKET01000029">
    <property type="protein sequence ID" value="KPU44550.1"/>
    <property type="molecule type" value="Genomic_DNA"/>
</dbReference>
<dbReference type="PANTHER" id="PTHR34975">
    <property type="entry name" value="SPORE GERMINATION PROTEIN A2"/>
    <property type="match status" value="1"/>
</dbReference>
<comment type="subcellular location">
    <subcellularLocation>
        <location evidence="1">Membrane</location>
        <topology evidence="1">Multi-pass membrane protein</topology>
    </subcellularLocation>
</comment>
<evidence type="ECO:0000256" key="3">
    <source>
        <dbReference type="ARBA" id="ARBA00022448"/>
    </source>
</evidence>
<feature type="transmembrane region" description="Helical" evidence="8">
    <location>
        <begin position="80"/>
        <end position="101"/>
    </location>
</feature>
<keyword evidence="3" id="KW-0813">Transport</keyword>
<evidence type="ECO:0000256" key="8">
    <source>
        <dbReference type="SAM" id="Phobius"/>
    </source>
</evidence>
<keyword evidence="4" id="KW-0309">Germination</keyword>
<proteinExistence type="inferred from homology"/>
<gene>
    <name evidence="9" type="primary">yndE_3</name>
    <name evidence="9" type="ORF">OXPF_16330</name>
</gene>
<keyword evidence="10" id="KW-1185">Reference proteome</keyword>
<dbReference type="InterPro" id="IPR004761">
    <property type="entry name" value="Spore_GerAB"/>
</dbReference>
<feature type="transmembrane region" description="Helical" evidence="8">
    <location>
        <begin position="217"/>
        <end position="239"/>
    </location>
</feature>
<sequence length="363" mass="40435">MSGKDKERISSVELWAAMCIHMISSAMIVPIGGLAGHQSWISAIIAVFLGSLYILVAAHLCDIHSGKSIIEISKSLLGKWVSKFIGLIYALYSFQGATFILRDHWQFTINVALPNTPVVVISASIMLLVIWIAYEGIESMARISILFFPIIIFYLIIAFILLGRDLNFQNLLPITGGDTRKILYSALQISTLPLSLGGIFVMIFPHLKDGKSTKTPSLLAVTTAGLFIIASNIMNILVLGPLAPKLTYPAYTSYSYIQVADFLDRAEILIYTLFIAINFIKMSISFYACSLCISKIFSIKDYRVVLVPLGILVVEHSLFIVRSQPEHINLITYSWSWYALIFHLVIPLTLLIVSIVKRRLKNA</sequence>
<keyword evidence="5 8" id="KW-0812">Transmembrane</keyword>
<dbReference type="STRING" id="36849.OXPF_16330"/>
<dbReference type="GO" id="GO:0009847">
    <property type="term" value="P:spore germination"/>
    <property type="evidence" value="ECO:0007669"/>
    <property type="project" value="InterPro"/>
</dbReference>
<evidence type="ECO:0000256" key="1">
    <source>
        <dbReference type="ARBA" id="ARBA00004141"/>
    </source>
</evidence>
<feature type="transmembrane region" description="Helical" evidence="8">
    <location>
        <begin position="40"/>
        <end position="60"/>
    </location>
</feature>
<feature type="transmembrane region" description="Helical" evidence="8">
    <location>
        <begin position="335"/>
        <end position="356"/>
    </location>
</feature>
<feature type="transmembrane region" description="Helical" evidence="8">
    <location>
        <begin position="305"/>
        <end position="323"/>
    </location>
</feature>
<dbReference type="RefSeq" id="WP_054874700.1">
    <property type="nucleotide sequence ID" value="NZ_LKET01000029.1"/>
</dbReference>
<evidence type="ECO:0000256" key="4">
    <source>
        <dbReference type="ARBA" id="ARBA00022544"/>
    </source>
</evidence>
<evidence type="ECO:0000256" key="6">
    <source>
        <dbReference type="ARBA" id="ARBA00022989"/>
    </source>
</evidence>
<dbReference type="PATRIC" id="fig|36849.3.peg.1723"/>
<name>A0A0P8YBT2_9CLOT</name>
<organism evidence="9 10">
    <name type="scientific">Oxobacter pfennigii</name>
    <dbReference type="NCBI Taxonomy" id="36849"/>
    <lineage>
        <taxon>Bacteria</taxon>
        <taxon>Bacillati</taxon>
        <taxon>Bacillota</taxon>
        <taxon>Clostridia</taxon>
        <taxon>Eubacteriales</taxon>
        <taxon>Clostridiaceae</taxon>
        <taxon>Oxobacter</taxon>
    </lineage>
</organism>
<dbReference type="Pfam" id="PF03845">
    <property type="entry name" value="Spore_permease"/>
    <property type="match status" value="1"/>
</dbReference>
<feature type="transmembrane region" description="Helical" evidence="8">
    <location>
        <begin position="113"/>
        <end position="134"/>
    </location>
</feature>